<gene>
    <name evidence="1" type="ORF">Krac_1410</name>
</gene>
<keyword evidence="2" id="KW-1185">Reference proteome</keyword>
<protein>
    <recommendedName>
        <fullName evidence="3">Ester cyclase</fullName>
    </recommendedName>
</protein>
<name>D6U1D7_KTERA</name>
<comment type="caution">
    <text evidence="1">The sequence shown here is derived from an EMBL/GenBank/DDBJ whole genome shotgun (WGS) entry which is preliminary data.</text>
</comment>
<dbReference type="SUPFAM" id="SSF54427">
    <property type="entry name" value="NTF2-like"/>
    <property type="match status" value="1"/>
</dbReference>
<dbReference type="eggNOG" id="COG5485">
    <property type="taxonomic scope" value="Bacteria"/>
</dbReference>
<dbReference type="STRING" id="485913.Krac_1410"/>
<evidence type="ECO:0008006" key="3">
    <source>
        <dbReference type="Google" id="ProtNLM"/>
    </source>
</evidence>
<dbReference type="InterPro" id="IPR009959">
    <property type="entry name" value="Cyclase_SnoaL-like"/>
</dbReference>
<dbReference type="RefSeq" id="WP_007917762.1">
    <property type="nucleotide sequence ID" value="NZ_ADVG01000004.1"/>
</dbReference>
<dbReference type="Pfam" id="PF07366">
    <property type="entry name" value="SnoaL"/>
    <property type="match status" value="1"/>
</dbReference>
<dbReference type="PANTHER" id="PTHR38436:SF1">
    <property type="entry name" value="ESTER CYCLASE"/>
    <property type="match status" value="1"/>
</dbReference>
<evidence type="ECO:0000313" key="2">
    <source>
        <dbReference type="Proteomes" id="UP000004508"/>
    </source>
</evidence>
<dbReference type="Proteomes" id="UP000004508">
    <property type="component" value="Unassembled WGS sequence"/>
</dbReference>
<dbReference type="InParanoid" id="D6U1D7"/>
<dbReference type="Gene3D" id="3.10.450.50">
    <property type="match status" value="1"/>
</dbReference>
<proteinExistence type="predicted"/>
<dbReference type="GO" id="GO:0030638">
    <property type="term" value="P:polyketide metabolic process"/>
    <property type="evidence" value="ECO:0007669"/>
    <property type="project" value="InterPro"/>
</dbReference>
<sequence>MLTEANKAVARDFYEAIKAYNEGDELALERVLAPSFVNHRPLAGQTPDIEGLKLPAFHQAFSQIHVTILDQIAEEDKVVDVTAWSLLHTGEFMGVPATGKRISYTEINVLRVVDGMVVERWGLPDEIHILQQLGIVSLQA</sequence>
<dbReference type="AlphaFoldDB" id="D6U1D7"/>
<evidence type="ECO:0000313" key="1">
    <source>
        <dbReference type="EMBL" id="EFH80788.1"/>
    </source>
</evidence>
<dbReference type="PANTHER" id="PTHR38436">
    <property type="entry name" value="POLYKETIDE CYCLASE SNOAL-LIKE DOMAIN"/>
    <property type="match status" value="1"/>
</dbReference>
<dbReference type="InterPro" id="IPR032710">
    <property type="entry name" value="NTF2-like_dom_sf"/>
</dbReference>
<reference evidence="1 2" key="1">
    <citation type="journal article" date="2011" name="Stand. Genomic Sci.">
        <title>Non-contiguous finished genome sequence and contextual data of the filamentous soil bacterium Ktedonobacter racemifer type strain (SOSP1-21).</title>
        <authorList>
            <person name="Chang Y.J."/>
            <person name="Land M."/>
            <person name="Hauser L."/>
            <person name="Chertkov O."/>
            <person name="Del Rio T.G."/>
            <person name="Nolan M."/>
            <person name="Copeland A."/>
            <person name="Tice H."/>
            <person name="Cheng J.F."/>
            <person name="Lucas S."/>
            <person name="Han C."/>
            <person name="Goodwin L."/>
            <person name="Pitluck S."/>
            <person name="Ivanova N."/>
            <person name="Ovchinikova G."/>
            <person name="Pati A."/>
            <person name="Chen A."/>
            <person name="Palaniappan K."/>
            <person name="Mavromatis K."/>
            <person name="Liolios K."/>
            <person name="Brettin T."/>
            <person name="Fiebig A."/>
            <person name="Rohde M."/>
            <person name="Abt B."/>
            <person name="Goker M."/>
            <person name="Detter J.C."/>
            <person name="Woyke T."/>
            <person name="Bristow J."/>
            <person name="Eisen J.A."/>
            <person name="Markowitz V."/>
            <person name="Hugenholtz P."/>
            <person name="Kyrpides N.C."/>
            <person name="Klenk H.P."/>
            <person name="Lapidus A."/>
        </authorList>
    </citation>
    <scope>NUCLEOTIDE SEQUENCE [LARGE SCALE GENOMIC DNA]</scope>
    <source>
        <strain evidence="2">DSM 44963</strain>
    </source>
</reference>
<organism evidence="1 2">
    <name type="scientific">Ktedonobacter racemifer DSM 44963</name>
    <dbReference type="NCBI Taxonomy" id="485913"/>
    <lineage>
        <taxon>Bacteria</taxon>
        <taxon>Bacillati</taxon>
        <taxon>Chloroflexota</taxon>
        <taxon>Ktedonobacteria</taxon>
        <taxon>Ktedonobacterales</taxon>
        <taxon>Ktedonobacteraceae</taxon>
        <taxon>Ktedonobacter</taxon>
    </lineage>
</organism>
<dbReference type="OrthoDB" id="158434at2"/>
<dbReference type="EMBL" id="ADVG01000004">
    <property type="protein sequence ID" value="EFH80788.1"/>
    <property type="molecule type" value="Genomic_DNA"/>
</dbReference>
<accession>D6U1D7</accession>